<dbReference type="Proteomes" id="UP001151760">
    <property type="component" value="Unassembled WGS sequence"/>
</dbReference>
<gene>
    <name evidence="1" type="ORF">Tco_0991925</name>
</gene>
<evidence type="ECO:0000313" key="1">
    <source>
        <dbReference type="EMBL" id="GJT56871.1"/>
    </source>
</evidence>
<sequence length="307" mass="34286">DYALETATRILNMVPTKKVDKTPYKLCRRVVELEDIQDEDTSPSENTSKIPMEVEGFEPPQEIKRILDDLRVTAAQAQWTGKVPIKVLLQCLLQKLNTSEAGMEAVWIRKFISGLVEGLLFDPRGYAWCYTYAYIEDGVNGYLLKRCIVSCKRHCILVAASKSLSTAYHIVFLDVRPVAKSFPQSVFSLSEACAALCPLGVTNSPLNQTPEKSEPPPTSVSPVIDEESTGFTFIRLEESSREPNAKKSVNSELGFPVCSSKSENQQKTKFSYFFDSVFSQHIKKAQETYFTVPEKFKLTTGGTHSSG</sequence>
<keyword evidence="2" id="KW-1185">Reference proteome</keyword>
<comment type="caution">
    <text evidence="1">The sequence shown here is derived from an EMBL/GenBank/DDBJ whole genome shotgun (WGS) entry which is preliminary data.</text>
</comment>
<feature type="non-terminal residue" evidence="1">
    <location>
        <position position="1"/>
    </location>
</feature>
<protein>
    <submittedName>
        <fullName evidence="1">Uncharacterized protein</fullName>
    </submittedName>
</protein>
<reference evidence="1" key="2">
    <citation type="submission" date="2022-01" db="EMBL/GenBank/DDBJ databases">
        <authorList>
            <person name="Yamashiro T."/>
            <person name="Shiraishi A."/>
            <person name="Satake H."/>
            <person name="Nakayama K."/>
        </authorList>
    </citation>
    <scope>NUCLEOTIDE SEQUENCE</scope>
</reference>
<dbReference type="EMBL" id="BQNB010016884">
    <property type="protein sequence ID" value="GJT56871.1"/>
    <property type="molecule type" value="Genomic_DNA"/>
</dbReference>
<organism evidence="1 2">
    <name type="scientific">Tanacetum coccineum</name>
    <dbReference type="NCBI Taxonomy" id="301880"/>
    <lineage>
        <taxon>Eukaryota</taxon>
        <taxon>Viridiplantae</taxon>
        <taxon>Streptophyta</taxon>
        <taxon>Embryophyta</taxon>
        <taxon>Tracheophyta</taxon>
        <taxon>Spermatophyta</taxon>
        <taxon>Magnoliopsida</taxon>
        <taxon>eudicotyledons</taxon>
        <taxon>Gunneridae</taxon>
        <taxon>Pentapetalae</taxon>
        <taxon>asterids</taxon>
        <taxon>campanulids</taxon>
        <taxon>Asterales</taxon>
        <taxon>Asteraceae</taxon>
        <taxon>Asteroideae</taxon>
        <taxon>Anthemideae</taxon>
        <taxon>Anthemidinae</taxon>
        <taxon>Tanacetum</taxon>
    </lineage>
</organism>
<name>A0ABQ5F0K8_9ASTR</name>
<accession>A0ABQ5F0K8</accession>
<proteinExistence type="predicted"/>
<reference evidence="1" key="1">
    <citation type="journal article" date="2022" name="Int. J. Mol. Sci.">
        <title>Draft Genome of Tanacetum Coccineum: Genomic Comparison of Closely Related Tanacetum-Family Plants.</title>
        <authorList>
            <person name="Yamashiro T."/>
            <person name="Shiraishi A."/>
            <person name="Nakayama K."/>
            <person name="Satake H."/>
        </authorList>
    </citation>
    <scope>NUCLEOTIDE SEQUENCE</scope>
</reference>
<evidence type="ECO:0000313" key="2">
    <source>
        <dbReference type="Proteomes" id="UP001151760"/>
    </source>
</evidence>